<reference evidence="2 3" key="1">
    <citation type="submission" date="2024-01" db="EMBL/GenBank/DDBJ databases">
        <title>The genomes of 5 underutilized Papilionoideae crops provide insights into root nodulation and disease resistanc.</title>
        <authorList>
            <person name="Jiang F."/>
        </authorList>
    </citation>
    <scope>NUCLEOTIDE SEQUENCE [LARGE SCALE GENOMIC DNA]</scope>
    <source>
        <strain evidence="2">DUOXIRENSHENG_FW03</strain>
        <tissue evidence="2">Leaves</tissue>
    </source>
</reference>
<name>A0AAN9RRA0_PSOTE</name>
<accession>A0AAN9RRA0</accession>
<evidence type="ECO:0000313" key="2">
    <source>
        <dbReference type="EMBL" id="KAK7376143.1"/>
    </source>
</evidence>
<protein>
    <submittedName>
        <fullName evidence="2">Uncharacterized protein</fullName>
    </submittedName>
</protein>
<dbReference type="AlphaFoldDB" id="A0AAN9RRA0"/>
<keyword evidence="3" id="KW-1185">Reference proteome</keyword>
<sequence>MTTNSRLSPSSLTFVTAPSLSSRAALSVKRWPKDGTLGIIVGKHDYAPSATNSQEKNESCPRRKATFLL</sequence>
<dbReference type="Proteomes" id="UP001386955">
    <property type="component" value="Unassembled WGS sequence"/>
</dbReference>
<organism evidence="2 3">
    <name type="scientific">Psophocarpus tetragonolobus</name>
    <name type="common">Winged bean</name>
    <name type="synonym">Dolichos tetragonolobus</name>
    <dbReference type="NCBI Taxonomy" id="3891"/>
    <lineage>
        <taxon>Eukaryota</taxon>
        <taxon>Viridiplantae</taxon>
        <taxon>Streptophyta</taxon>
        <taxon>Embryophyta</taxon>
        <taxon>Tracheophyta</taxon>
        <taxon>Spermatophyta</taxon>
        <taxon>Magnoliopsida</taxon>
        <taxon>eudicotyledons</taxon>
        <taxon>Gunneridae</taxon>
        <taxon>Pentapetalae</taxon>
        <taxon>rosids</taxon>
        <taxon>fabids</taxon>
        <taxon>Fabales</taxon>
        <taxon>Fabaceae</taxon>
        <taxon>Papilionoideae</taxon>
        <taxon>50 kb inversion clade</taxon>
        <taxon>NPAAA clade</taxon>
        <taxon>indigoferoid/millettioid clade</taxon>
        <taxon>Phaseoleae</taxon>
        <taxon>Psophocarpus</taxon>
    </lineage>
</organism>
<dbReference type="EMBL" id="JAYMYS010000033">
    <property type="protein sequence ID" value="KAK7376143.1"/>
    <property type="molecule type" value="Genomic_DNA"/>
</dbReference>
<feature type="region of interest" description="Disordered" evidence="1">
    <location>
        <begin position="46"/>
        <end position="69"/>
    </location>
</feature>
<proteinExistence type="predicted"/>
<gene>
    <name evidence="2" type="ORF">VNO78_34997</name>
</gene>
<comment type="caution">
    <text evidence="2">The sequence shown here is derived from an EMBL/GenBank/DDBJ whole genome shotgun (WGS) entry which is preliminary data.</text>
</comment>
<evidence type="ECO:0000313" key="3">
    <source>
        <dbReference type="Proteomes" id="UP001386955"/>
    </source>
</evidence>
<evidence type="ECO:0000256" key="1">
    <source>
        <dbReference type="SAM" id="MobiDB-lite"/>
    </source>
</evidence>